<dbReference type="AlphaFoldDB" id="A0ABD5Z4X5"/>
<sequence length="206" mass="22406">MTPEEFLAAVETSAGAELERLDSALAADTPAGGFTAESALRAAARSDAAARDRFAAWAEGAVDDVLHDTYVDVAEREAQHYERLLAELPDESVESTDSGLDEYLRDVRNPAERLGGGFVGRALVESRALARLEASFAHHGESRRADILQDLRSETEPDVQRGADLLAEFCRMDDDWERALDTATRAVVLGVEDWVALGESDVESRS</sequence>
<proteinExistence type="predicted"/>
<dbReference type="Proteomes" id="UP001596447">
    <property type="component" value="Unassembled WGS sequence"/>
</dbReference>
<name>A0ABD5Z4X5_9EURY</name>
<comment type="caution">
    <text evidence="1">The sequence shown here is derived from an EMBL/GenBank/DDBJ whole genome shotgun (WGS) entry which is preliminary data.</text>
</comment>
<evidence type="ECO:0000313" key="2">
    <source>
        <dbReference type="Proteomes" id="UP001596447"/>
    </source>
</evidence>
<accession>A0ABD5Z4X5</accession>
<dbReference type="RefSeq" id="WP_279527060.1">
    <property type="nucleotide sequence ID" value="NZ_CP122312.1"/>
</dbReference>
<dbReference type="EMBL" id="JBHTAR010000011">
    <property type="protein sequence ID" value="MFC7200274.1"/>
    <property type="molecule type" value="Genomic_DNA"/>
</dbReference>
<organism evidence="1 2">
    <name type="scientific">Halospeciosus flavus</name>
    <dbReference type="NCBI Taxonomy" id="3032283"/>
    <lineage>
        <taxon>Archaea</taxon>
        <taxon>Methanobacteriati</taxon>
        <taxon>Methanobacteriota</taxon>
        <taxon>Stenosarchaea group</taxon>
        <taxon>Halobacteria</taxon>
        <taxon>Halobacteriales</taxon>
        <taxon>Halobacteriaceae</taxon>
        <taxon>Halospeciosus</taxon>
    </lineage>
</organism>
<reference evidence="1 2" key="1">
    <citation type="journal article" date="2019" name="Int. J. Syst. Evol. Microbiol.">
        <title>The Global Catalogue of Microorganisms (GCM) 10K type strain sequencing project: providing services to taxonomists for standard genome sequencing and annotation.</title>
        <authorList>
            <consortium name="The Broad Institute Genomics Platform"/>
            <consortium name="The Broad Institute Genome Sequencing Center for Infectious Disease"/>
            <person name="Wu L."/>
            <person name="Ma J."/>
        </authorList>
    </citation>
    <scope>NUCLEOTIDE SEQUENCE [LARGE SCALE GENOMIC DNA]</scope>
    <source>
        <strain evidence="1 2">XZGYJ-43</strain>
    </source>
</reference>
<evidence type="ECO:0008006" key="3">
    <source>
        <dbReference type="Google" id="ProtNLM"/>
    </source>
</evidence>
<protein>
    <recommendedName>
        <fullName evidence="3">Rubrerythrin family protein</fullName>
    </recommendedName>
</protein>
<keyword evidence="2" id="KW-1185">Reference proteome</keyword>
<gene>
    <name evidence="1" type="ORF">ACFQJ9_12775</name>
</gene>
<evidence type="ECO:0000313" key="1">
    <source>
        <dbReference type="EMBL" id="MFC7200274.1"/>
    </source>
</evidence>